<dbReference type="Proteomes" id="UP000095286">
    <property type="component" value="Unplaced"/>
</dbReference>
<name>A0AC35TU41_9BILA</name>
<evidence type="ECO:0000313" key="1">
    <source>
        <dbReference type="Proteomes" id="UP000095286"/>
    </source>
</evidence>
<organism evidence="1 2">
    <name type="scientific">Rhabditophanes sp. KR3021</name>
    <dbReference type="NCBI Taxonomy" id="114890"/>
    <lineage>
        <taxon>Eukaryota</taxon>
        <taxon>Metazoa</taxon>
        <taxon>Ecdysozoa</taxon>
        <taxon>Nematoda</taxon>
        <taxon>Chromadorea</taxon>
        <taxon>Rhabditida</taxon>
        <taxon>Tylenchina</taxon>
        <taxon>Panagrolaimomorpha</taxon>
        <taxon>Strongyloidoidea</taxon>
        <taxon>Alloionematidae</taxon>
        <taxon>Rhabditophanes</taxon>
    </lineage>
</organism>
<accession>A0AC35TU41</accession>
<reference evidence="2" key="1">
    <citation type="submission" date="2016-11" db="UniProtKB">
        <authorList>
            <consortium name="WormBaseParasite"/>
        </authorList>
    </citation>
    <scope>IDENTIFICATION</scope>
    <source>
        <strain evidence="2">KR3021</strain>
    </source>
</reference>
<evidence type="ECO:0000313" key="2">
    <source>
        <dbReference type="WBParaSite" id="RSKR_0000435600.1"/>
    </source>
</evidence>
<sequence>MVLAGLALYLGYGLITYVVYSFVTAIYRTFIVFNSGNTDMHQHCHGAKFALITGASDGIGKAYAQALASKGFDLLLVARNKAKLDAVKAEIEAEHSKVTIKSIVFDFTRGTTEDYQKDLLPQLSTHKIGVLVNNVGLSYEYPELMHAMDGGIDRLRDLVVINTLPTTLLTSYCCEGFVKNGGGIVINIASFAGVSVMPLLSAYSATKKYVNHLNNSLRVEYKDTDIVFQTINPLMVATNMSKIKKPSFFVPSPKSFVKSALASFGKVRTTAGCVSHQLQCEILGLLPEVVLEFVFNKVNGGTRIAALKKRAREAKKE</sequence>
<proteinExistence type="predicted"/>
<dbReference type="WBParaSite" id="RSKR_0000435600.1">
    <property type="protein sequence ID" value="RSKR_0000435600.1"/>
    <property type="gene ID" value="RSKR_0000435600"/>
</dbReference>
<protein>
    <submittedName>
        <fullName evidence="2">Estradiol 17-beta-dehydrogenase 12</fullName>
    </submittedName>
</protein>